<feature type="region of interest" description="Disordered" evidence="8">
    <location>
        <begin position="206"/>
        <end position="225"/>
    </location>
</feature>
<dbReference type="InterPro" id="IPR029787">
    <property type="entry name" value="Nucleotide_cyclase"/>
</dbReference>
<reference evidence="10 11" key="1">
    <citation type="journal article" date="2017" name="Mol. Biol. Evol.">
        <title>The 4-celled Tetrabaena socialis nuclear genome reveals the essential components for genetic control of cell number at the origin of multicellularity in the volvocine lineage.</title>
        <authorList>
            <person name="Featherston J."/>
            <person name="Arakaki Y."/>
            <person name="Hanschen E.R."/>
            <person name="Ferris P.J."/>
            <person name="Michod R.E."/>
            <person name="Olson B.J.S.C."/>
            <person name="Nozaki H."/>
            <person name="Durand P.M."/>
        </authorList>
    </citation>
    <scope>NUCLEOTIDE SEQUENCE [LARGE SCALE GENOMIC DNA]</scope>
    <source>
        <strain evidence="10 11">NIES-571</strain>
    </source>
</reference>
<dbReference type="PANTHER" id="PTHR11920">
    <property type="entry name" value="GUANYLYL CYCLASE"/>
    <property type="match status" value="1"/>
</dbReference>
<evidence type="ECO:0000256" key="3">
    <source>
        <dbReference type="ARBA" id="ARBA00022741"/>
    </source>
</evidence>
<evidence type="ECO:0000256" key="4">
    <source>
        <dbReference type="ARBA" id="ARBA00022989"/>
    </source>
</evidence>
<dbReference type="Pfam" id="PF00211">
    <property type="entry name" value="Guanylate_cyc"/>
    <property type="match status" value="1"/>
</dbReference>
<evidence type="ECO:0000259" key="9">
    <source>
        <dbReference type="PROSITE" id="PS50125"/>
    </source>
</evidence>
<keyword evidence="5" id="KW-0472">Membrane</keyword>
<evidence type="ECO:0000256" key="5">
    <source>
        <dbReference type="ARBA" id="ARBA00023136"/>
    </source>
</evidence>
<proteinExistence type="inferred from homology"/>
<dbReference type="GO" id="GO:0007168">
    <property type="term" value="P:receptor guanylyl cyclase signaling pathway"/>
    <property type="evidence" value="ECO:0007669"/>
    <property type="project" value="TreeGrafter"/>
</dbReference>
<dbReference type="CDD" id="cd07302">
    <property type="entry name" value="CHD"/>
    <property type="match status" value="1"/>
</dbReference>
<accession>A0A2J8AA25</accession>
<name>A0A2J8AA25_9CHLO</name>
<comment type="caution">
    <text evidence="10">The sequence shown here is derived from an EMBL/GenBank/DDBJ whole genome shotgun (WGS) entry which is preliminary data.</text>
</comment>
<dbReference type="GO" id="GO:0005886">
    <property type="term" value="C:plasma membrane"/>
    <property type="evidence" value="ECO:0007669"/>
    <property type="project" value="TreeGrafter"/>
</dbReference>
<feature type="region of interest" description="Disordered" evidence="8">
    <location>
        <begin position="495"/>
        <end position="520"/>
    </location>
</feature>
<dbReference type="EMBL" id="PGGS01000093">
    <property type="protein sequence ID" value="PNH09361.1"/>
    <property type="molecule type" value="Genomic_DNA"/>
</dbReference>
<keyword evidence="11" id="KW-1185">Reference proteome</keyword>
<dbReference type="AlphaFoldDB" id="A0A2J8AA25"/>
<comment type="subcellular location">
    <subcellularLocation>
        <location evidence="1">Membrane</location>
    </subcellularLocation>
</comment>
<dbReference type="Proteomes" id="UP000236333">
    <property type="component" value="Unassembled WGS sequence"/>
</dbReference>
<gene>
    <name evidence="10" type="ORF">TSOC_004001</name>
</gene>
<feature type="compositionally biased region" description="Low complexity" evidence="8">
    <location>
        <begin position="179"/>
        <end position="192"/>
    </location>
</feature>
<dbReference type="GO" id="GO:0004383">
    <property type="term" value="F:guanylate cyclase activity"/>
    <property type="evidence" value="ECO:0007669"/>
    <property type="project" value="TreeGrafter"/>
</dbReference>
<evidence type="ECO:0000313" key="10">
    <source>
        <dbReference type="EMBL" id="PNH09361.1"/>
    </source>
</evidence>
<dbReference type="Gene3D" id="3.30.70.1230">
    <property type="entry name" value="Nucleotide cyclase"/>
    <property type="match status" value="1"/>
</dbReference>
<dbReference type="GO" id="GO:0004016">
    <property type="term" value="F:adenylate cyclase activity"/>
    <property type="evidence" value="ECO:0007669"/>
    <property type="project" value="TreeGrafter"/>
</dbReference>
<dbReference type="PANTHER" id="PTHR11920:SF335">
    <property type="entry name" value="GUANYLATE CYCLASE"/>
    <property type="match status" value="1"/>
</dbReference>
<feature type="compositionally biased region" description="Low complexity" evidence="8">
    <location>
        <begin position="206"/>
        <end position="217"/>
    </location>
</feature>
<organism evidence="10 11">
    <name type="scientific">Tetrabaena socialis</name>
    <dbReference type="NCBI Taxonomy" id="47790"/>
    <lineage>
        <taxon>Eukaryota</taxon>
        <taxon>Viridiplantae</taxon>
        <taxon>Chlorophyta</taxon>
        <taxon>core chlorophytes</taxon>
        <taxon>Chlorophyceae</taxon>
        <taxon>CS clade</taxon>
        <taxon>Chlamydomonadales</taxon>
        <taxon>Tetrabaenaceae</taxon>
        <taxon>Tetrabaena</taxon>
    </lineage>
</organism>
<feature type="region of interest" description="Disordered" evidence="8">
    <location>
        <begin position="540"/>
        <end position="609"/>
    </location>
</feature>
<evidence type="ECO:0000256" key="2">
    <source>
        <dbReference type="ARBA" id="ARBA00022692"/>
    </source>
</evidence>
<keyword evidence="2" id="KW-0812">Transmembrane</keyword>
<feature type="compositionally biased region" description="Basic and acidic residues" evidence="8">
    <location>
        <begin position="325"/>
        <end position="337"/>
    </location>
</feature>
<protein>
    <submittedName>
        <fullName evidence="10">Guanylate cyclase soluble subunit beta-2</fullName>
    </submittedName>
</protein>
<dbReference type="OrthoDB" id="6127067at2759"/>
<feature type="non-terminal residue" evidence="10">
    <location>
        <position position="1"/>
    </location>
</feature>
<dbReference type="GO" id="GO:0001653">
    <property type="term" value="F:peptide receptor activity"/>
    <property type="evidence" value="ECO:0007669"/>
    <property type="project" value="TreeGrafter"/>
</dbReference>
<feature type="region of interest" description="Disordered" evidence="8">
    <location>
        <begin position="293"/>
        <end position="337"/>
    </location>
</feature>
<dbReference type="SUPFAM" id="SSF55073">
    <property type="entry name" value="Nucleotide cyclase"/>
    <property type="match status" value="1"/>
</dbReference>
<feature type="compositionally biased region" description="Pro residues" evidence="8">
    <location>
        <begin position="296"/>
        <end position="309"/>
    </location>
</feature>
<dbReference type="InterPro" id="IPR001054">
    <property type="entry name" value="A/G_cyclase"/>
</dbReference>
<dbReference type="InterPro" id="IPR018297">
    <property type="entry name" value="A/G_cyclase_CS"/>
</dbReference>
<dbReference type="PROSITE" id="PS50125">
    <property type="entry name" value="GUANYLATE_CYCLASE_2"/>
    <property type="match status" value="1"/>
</dbReference>
<dbReference type="GO" id="GO:0035556">
    <property type="term" value="P:intracellular signal transduction"/>
    <property type="evidence" value="ECO:0007669"/>
    <property type="project" value="InterPro"/>
</dbReference>
<comment type="similarity">
    <text evidence="7">Belongs to the adenylyl cyclase class-4/guanylyl cyclase family.</text>
</comment>
<dbReference type="GO" id="GO:0000166">
    <property type="term" value="F:nucleotide binding"/>
    <property type="evidence" value="ECO:0007669"/>
    <property type="project" value="UniProtKB-KW"/>
</dbReference>
<evidence type="ECO:0000256" key="6">
    <source>
        <dbReference type="ARBA" id="ARBA00023239"/>
    </source>
</evidence>
<feature type="region of interest" description="Disordered" evidence="8">
    <location>
        <begin position="177"/>
        <end position="196"/>
    </location>
</feature>
<feature type="compositionally biased region" description="Low complexity" evidence="8">
    <location>
        <begin position="547"/>
        <end position="578"/>
    </location>
</feature>
<evidence type="ECO:0000313" key="11">
    <source>
        <dbReference type="Proteomes" id="UP000236333"/>
    </source>
</evidence>
<keyword evidence="6 7" id="KW-0456">Lyase</keyword>
<sequence length="609" mass="59243">EVRDAQGEPVCIRVGVHSGPVVGGVLGAKTPRFSIYGDTVNVASRMESHGLPGKIHISGAAYNRIVDKHKYAVRERGNITVKGRGNMTTYLIGGTHDDWLLHRNSFDIQLDGAYRDRGSSASSTASSSAGALGGRDGSFVITASAKSMENLNSNRSQLAMEAITEGDEDGRASRTLGNAAATARSSSAHSGALMTTSNASPYESATLAGLAPTGGAPPNLPGGGGGGGGSATFMLVGGAGSSAEAGYGGGGTAAAPPSVSVRSAVSTSMPSADMFARLPGTAGEAALRSAADDLAPLPPLPPPPPPPVVPVGAGPSLAGGGGGSFRERDGQAFRETSFRDTSFRAVYARGGRGPSSPLVSGSRAHLNLNAGGGSGGAPTATSHGAAAAADDALSGGGGSGRNVLLHSTSNATLAALMQGAIEAGGSGSGVASPLARGLGVEGSAGSGYGSGPSGGIVMARSKLTLPSPMLGGGGGAAATAAATAAAARASFGPAAAAAPQREPFARESGDAGVRPASNPKPLAPVQAAILQQLQAASLEESARARRASASSLPPSATHALPSSDSIHSLHSSSLMGPASGSGDGTGGAAPASTGKVKGLASKLKGLFKK</sequence>
<dbReference type="PROSITE" id="PS00452">
    <property type="entry name" value="GUANYLATE_CYCLASE_1"/>
    <property type="match status" value="1"/>
</dbReference>
<evidence type="ECO:0000256" key="1">
    <source>
        <dbReference type="ARBA" id="ARBA00004370"/>
    </source>
</evidence>
<feature type="domain" description="Guanylate cyclase" evidence="9">
    <location>
        <begin position="1"/>
        <end position="47"/>
    </location>
</feature>
<evidence type="ECO:0000256" key="7">
    <source>
        <dbReference type="RuleBase" id="RU000405"/>
    </source>
</evidence>
<keyword evidence="4" id="KW-1133">Transmembrane helix</keyword>
<keyword evidence="3" id="KW-0547">Nucleotide-binding</keyword>
<evidence type="ECO:0000256" key="8">
    <source>
        <dbReference type="SAM" id="MobiDB-lite"/>
    </source>
</evidence>
<dbReference type="InterPro" id="IPR050401">
    <property type="entry name" value="Cyclic_nucleotide_synthase"/>
</dbReference>